<proteinExistence type="predicted"/>
<dbReference type="Pfam" id="PF23562">
    <property type="entry name" value="AMP-binding_C_3"/>
    <property type="match status" value="1"/>
</dbReference>
<organism evidence="6 7">
    <name type="scientific">Penicillium daleae</name>
    <dbReference type="NCBI Taxonomy" id="63821"/>
    <lineage>
        <taxon>Eukaryota</taxon>
        <taxon>Fungi</taxon>
        <taxon>Dikarya</taxon>
        <taxon>Ascomycota</taxon>
        <taxon>Pezizomycotina</taxon>
        <taxon>Eurotiomycetes</taxon>
        <taxon>Eurotiomycetidae</taxon>
        <taxon>Eurotiales</taxon>
        <taxon>Aspergillaceae</taxon>
        <taxon>Penicillium</taxon>
    </lineage>
</organism>
<feature type="domain" description="Thioester reductase (TE)" evidence="5">
    <location>
        <begin position="592"/>
        <end position="830"/>
    </location>
</feature>
<dbReference type="SUPFAM" id="SSF47336">
    <property type="entry name" value="ACP-like"/>
    <property type="match status" value="1"/>
</dbReference>
<keyword evidence="2" id="KW-0597">Phosphoprotein</keyword>
<dbReference type="Pfam" id="PF00501">
    <property type="entry name" value="AMP-binding"/>
    <property type="match status" value="1"/>
</dbReference>
<dbReference type="InterPro" id="IPR013120">
    <property type="entry name" value="FAR_NAD-bd"/>
</dbReference>
<dbReference type="GO" id="GO:0044550">
    <property type="term" value="P:secondary metabolite biosynthetic process"/>
    <property type="evidence" value="ECO:0007669"/>
    <property type="project" value="UniProtKB-ARBA"/>
</dbReference>
<dbReference type="EMBL" id="JAPVEA010000004">
    <property type="protein sequence ID" value="KAJ5455640.1"/>
    <property type="molecule type" value="Genomic_DNA"/>
</dbReference>
<feature type="domain" description="AMP-dependent synthetase/ligase" evidence="3">
    <location>
        <begin position="58"/>
        <end position="245"/>
    </location>
</feature>
<keyword evidence="1" id="KW-0596">Phosphopantetheine</keyword>
<dbReference type="PROSITE" id="PS00455">
    <property type="entry name" value="AMP_BINDING"/>
    <property type="match status" value="1"/>
</dbReference>
<dbReference type="InterPro" id="IPR042099">
    <property type="entry name" value="ANL_N_sf"/>
</dbReference>
<dbReference type="InterPro" id="IPR051414">
    <property type="entry name" value="Adenylate-forming_Reductase"/>
</dbReference>
<evidence type="ECO:0000313" key="7">
    <source>
        <dbReference type="Proteomes" id="UP001213681"/>
    </source>
</evidence>
<evidence type="ECO:0000256" key="1">
    <source>
        <dbReference type="ARBA" id="ARBA00022450"/>
    </source>
</evidence>
<dbReference type="InterPro" id="IPR009081">
    <property type="entry name" value="PP-bd_ACP"/>
</dbReference>
<protein>
    <submittedName>
        <fullName evidence="6">NRPS-like enzyme</fullName>
    </submittedName>
</protein>
<dbReference type="Gene3D" id="3.40.50.12780">
    <property type="entry name" value="N-terminal domain of ligase-like"/>
    <property type="match status" value="1"/>
</dbReference>
<dbReference type="Proteomes" id="UP001213681">
    <property type="component" value="Unassembled WGS sequence"/>
</dbReference>
<dbReference type="InterPro" id="IPR036736">
    <property type="entry name" value="ACP-like_sf"/>
</dbReference>
<evidence type="ECO:0000259" key="5">
    <source>
        <dbReference type="Pfam" id="PF07993"/>
    </source>
</evidence>
<comment type="caution">
    <text evidence="6">The sequence shown here is derived from an EMBL/GenBank/DDBJ whole genome shotgun (WGS) entry which is preliminary data.</text>
</comment>
<dbReference type="InterPro" id="IPR020845">
    <property type="entry name" value="AMP-binding_CS"/>
</dbReference>
<sequence length="967" mass="106516">MFLTSPRNSIAAQESLLKTIGCTKILTPTPRPAAATAMLDALSLSAYEVPTVDDLLAKEYPHFEYTKSYPADADDIMAIIHTSGSTGIPKPIIWRLSASCNHVRMFRLNAPDGFANQHKLLVGKRQFLPFPPFHAGGLACLMFINIPADITSILPTAAGLPTAAALVDALKQTPMDIAALVPSIVQELAQDPGLLDYCAKTLEYCIYMGGDPPQAVGDKVAAKMKLYNAYGASETGLLTPIYSLTNRDPYKGWRYIQFHPALGSEFRQVTDTEYELVLVRSPESEKYPMTFRIFPELKEYHTHDLFVRHPDPNKPDLWRWGSRSDDLIVFLNGEKTNPVSMEQNILASNAGVTGVLVAGAQRFQASLVIEYGGKKLSPTEWAATIETIWPSIEEANKVCPAHARVARSHVIFTSPEKPFPRAGKGTIQRAAALALYSSELETLYANADRLGSHTKGELAGPGRVSDIERNSEFILQTLSSITGWTPDQIRTSENFFHLGLDSLQTITATRYFKRGFELPSFTPNHIYLHPSLSSLAQATIKLMQEDQVLEKVIKEAQLQEREEILTDFIAKIDGPRINASSEDLPSSHTVLLTGSTGTLGTYILDALLEDTSVAHIHCLNRREDSQNFQQKKSEFYHLNSTFDSSRVTFWHVDLSRKDLGLDAESFKLLHESTTAIIHNAWNVNFNLSLPSFKPDLLSVVNLINFTATAPKIPTLFYLSSISSVMGHQTDSCRTPETIISTNAPAPNGYANSKYVAERLLDHAAQNRGIRTSFARVGQVAGAVHTPGLWNKAEYFPSLVRSSLQIGAVPNSVGPTIGRIDWVPIDLLAEVLIDLALRESQPGRINVYHPLNLHPTTWSEIIAVVANELSQLSGGKPIKSISISECVQRVRHDIEAAGGSRKVGGESDLQELLEKNPAAKLLEFFEGLLSVQSASILDTQSTASVSGKLGLIGGIKEQWVRKWVKEWM</sequence>
<dbReference type="InterPro" id="IPR000873">
    <property type="entry name" value="AMP-dep_synth/lig_dom"/>
</dbReference>
<reference evidence="6" key="2">
    <citation type="journal article" date="2023" name="IMA Fungus">
        <title>Comparative genomic study of the Penicillium genus elucidates a diverse pangenome and 15 lateral gene transfer events.</title>
        <authorList>
            <person name="Petersen C."/>
            <person name="Sorensen T."/>
            <person name="Nielsen M.R."/>
            <person name="Sondergaard T.E."/>
            <person name="Sorensen J.L."/>
            <person name="Fitzpatrick D.A."/>
            <person name="Frisvad J.C."/>
            <person name="Nielsen K.L."/>
        </authorList>
    </citation>
    <scope>NUCLEOTIDE SEQUENCE</scope>
    <source>
        <strain evidence="6">IBT 16125</strain>
    </source>
</reference>
<reference evidence="6" key="1">
    <citation type="submission" date="2022-12" db="EMBL/GenBank/DDBJ databases">
        <authorList>
            <person name="Petersen C."/>
        </authorList>
    </citation>
    <scope>NUCLEOTIDE SEQUENCE</scope>
    <source>
        <strain evidence="6">IBT 16125</strain>
    </source>
</reference>
<name>A0AAD6C962_9EURO</name>
<gene>
    <name evidence="6" type="ORF">N7458_003904</name>
</gene>
<dbReference type="Gene3D" id="1.10.1200.10">
    <property type="entry name" value="ACP-like"/>
    <property type="match status" value="1"/>
</dbReference>
<evidence type="ECO:0000259" key="4">
    <source>
        <dbReference type="Pfam" id="PF00550"/>
    </source>
</evidence>
<dbReference type="SUPFAM" id="SSF56801">
    <property type="entry name" value="Acetyl-CoA synthetase-like"/>
    <property type="match status" value="1"/>
</dbReference>
<dbReference type="Pfam" id="PF07993">
    <property type="entry name" value="NAD_binding_4"/>
    <property type="match status" value="1"/>
</dbReference>
<feature type="domain" description="Carrier" evidence="4">
    <location>
        <begin position="473"/>
        <end position="538"/>
    </location>
</feature>
<dbReference type="PANTHER" id="PTHR43439:SF2">
    <property type="entry name" value="ENZYME, PUTATIVE (JCVI)-RELATED"/>
    <property type="match status" value="1"/>
</dbReference>
<dbReference type="AlphaFoldDB" id="A0AAD6C962"/>
<dbReference type="RefSeq" id="XP_056768013.1">
    <property type="nucleotide sequence ID" value="XM_056907286.1"/>
</dbReference>
<dbReference type="InterPro" id="IPR036291">
    <property type="entry name" value="NAD(P)-bd_dom_sf"/>
</dbReference>
<dbReference type="Gene3D" id="3.40.50.720">
    <property type="entry name" value="NAD(P)-binding Rossmann-like Domain"/>
    <property type="match status" value="1"/>
</dbReference>
<dbReference type="Pfam" id="PF00550">
    <property type="entry name" value="PP-binding"/>
    <property type="match status" value="1"/>
</dbReference>
<accession>A0AAD6C962</accession>
<evidence type="ECO:0000256" key="2">
    <source>
        <dbReference type="ARBA" id="ARBA00022553"/>
    </source>
</evidence>
<evidence type="ECO:0000313" key="6">
    <source>
        <dbReference type="EMBL" id="KAJ5455640.1"/>
    </source>
</evidence>
<dbReference type="PANTHER" id="PTHR43439">
    <property type="entry name" value="PHENYLACETATE-COENZYME A LIGASE"/>
    <property type="match status" value="1"/>
</dbReference>
<evidence type="ECO:0000259" key="3">
    <source>
        <dbReference type="Pfam" id="PF00501"/>
    </source>
</evidence>
<dbReference type="SUPFAM" id="SSF51735">
    <property type="entry name" value="NAD(P)-binding Rossmann-fold domains"/>
    <property type="match status" value="1"/>
</dbReference>
<keyword evidence="7" id="KW-1185">Reference proteome</keyword>
<dbReference type="GeneID" id="81597529"/>